<keyword evidence="1" id="KW-0812">Transmembrane</keyword>
<reference evidence="2" key="1">
    <citation type="submission" date="2022-05" db="EMBL/GenBank/DDBJ databases">
        <authorList>
            <person name="Park J.-S."/>
        </authorList>
    </citation>
    <scope>NUCLEOTIDE SEQUENCE</scope>
    <source>
        <strain evidence="2">2012CJ41-6</strain>
    </source>
</reference>
<accession>A0ABT0PXN2</accession>
<evidence type="ECO:0000256" key="1">
    <source>
        <dbReference type="SAM" id="Phobius"/>
    </source>
</evidence>
<feature type="transmembrane region" description="Helical" evidence="1">
    <location>
        <begin position="55"/>
        <end position="77"/>
    </location>
</feature>
<proteinExistence type="predicted"/>
<dbReference type="RefSeq" id="WP_249706135.1">
    <property type="nucleotide sequence ID" value="NZ_JAMFMB010000001.1"/>
</dbReference>
<sequence>MFFLKGAKFIAYLTVTLGVIRTFMGFVVAIVFVGHPDAVSRYLGSVESSGNTIDQGIILIFLGGTFGLVTHVAGAVFSAQSSDSTGIET</sequence>
<evidence type="ECO:0000313" key="2">
    <source>
        <dbReference type="EMBL" id="MCL6282132.1"/>
    </source>
</evidence>
<feature type="transmembrane region" description="Helical" evidence="1">
    <location>
        <begin position="12"/>
        <end position="35"/>
    </location>
</feature>
<dbReference type="EMBL" id="JAMFMB010000001">
    <property type="protein sequence ID" value="MCL6282132.1"/>
    <property type="molecule type" value="Genomic_DNA"/>
</dbReference>
<organism evidence="2 3">
    <name type="scientific">Ruegeria spongiae</name>
    <dbReference type="NCBI Taxonomy" id="2942209"/>
    <lineage>
        <taxon>Bacteria</taxon>
        <taxon>Pseudomonadati</taxon>
        <taxon>Pseudomonadota</taxon>
        <taxon>Alphaproteobacteria</taxon>
        <taxon>Rhodobacterales</taxon>
        <taxon>Roseobacteraceae</taxon>
        <taxon>Ruegeria</taxon>
    </lineage>
</organism>
<gene>
    <name evidence="2" type="ORF">M3P21_01195</name>
</gene>
<protein>
    <submittedName>
        <fullName evidence="2">Uncharacterized protein</fullName>
    </submittedName>
</protein>
<keyword evidence="3" id="KW-1185">Reference proteome</keyword>
<evidence type="ECO:0000313" key="3">
    <source>
        <dbReference type="Proteomes" id="UP001203880"/>
    </source>
</evidence>
<dbReference type="Proteomes" id="UP001203880">
    <property type="component" value="Unassembled WGS sequence"/>
</dbReference>
<comment type="caution">
    <text evidence="2">The sequence shown here is derived from an EMBL/GenBank/DDBJ whole genome shotgun (WGS) entry which is preliminary data.</text>
</comment>
<name>A0ABT0PXN2_9RHOB</name>
<keyword evidence="1" id="KW-0472">Membrane</keyword>
<keyword evidence="1" id="KW-1133">Transmembrane helix</keyword>